<keyword evidence="4" id="KW-0808">Transferase</keyword>
<dbReference type="CDD" id="cd00156">
    <property type="entry name" value="REC"/>
    <property type="match status" value="1"/>
</dbReference>
<dbReference type="SUPFAM" id="SSF47384">
    <property type="entry name" value="Homodimeric domain of signal transducing histidine kinase"/>
    <property type="match status" value="1"/>
</dbReference>
<evidence type="ECO:0000256" key="4">
    <source>
        <dbReference type="ARBA" id="ARBA00022679"/>
    </source>
</evidence>
<dbReference type="InterPro" id="IPR003594">
    <property type="entry name" value="HATPase_dom"/>
</dbReference>
<proteinExistence type="predicted"/>
<evidence type="ECO:0000256" key="7">
    <source>
        <dbReference type="ARBA" id="ARBA00022840"/>
    </source>
</evidence>
<dbReference type="InterPro" id="IPR005467">
    <property type="entry name" value="His_kinase_dom"/>
</dbReference>
<dbReference type="SMART" id="SM00388">
    <property type="entry name" value="HisKA"/>
    <property type="match status" value="1"/>
</dbReference>
<dbReference type="Gene3D" id="3.30.450.40">
    <property type="match status" value="1"/>
</dbReference>
<evidence type="ECO:0000256" key="9">
    <source>
        <dbReference type="PROSITE-ProRule" id="PRU00169"/>
    </source>
</evidence>
<dbReference type="PROSITE" id="PS50110">
    <property type="entry name" value="RESPONSE_REGULATORY"/>
    <property type="match status" value="1"/>
</dbReference>
<dbReference type="SUPFAM" id="SSF55874">
    <property type="entry name" value="ATPase domain of HSP90 chaperone/DNA topoisomerase II/histidine kinase"/>
    <property type="match status" value="1"/>
</dbReference>
<evidence type="ECO:0000256" key="3">
    <source>
        <dbReference type="ARBA" id="ARBA00022553"/>
    </source>
</evidence>
<dbReference type="CDD" id="cd16922">
    <property type="entry name" value="HATPase_EvgS-ArcB-TorS-like"/>
    <property type="match status" value="1"/>
</dbReference>
<dbReference type="Gene3D" id="3.30.565.10">
    <property type="entry name" value="Histidine kinase-like ATPase, C-terminal domain"/>
    <property type="match status" value="1"/>
</dbReference>
<dbReference type="SMART" id="SM00387">
    <property type="entry name" value="HATPase_c"/>
    <property type="match status" value="1"/>
</dbReference>
<protein>
    <recommendedName>
        <fullName evidence="2">histidine kinase</fullName>
        <ecNumber evidence="2">2.7.13.3</ecNumber>
    </recommendedName>
</protein>
<dbReference type="PROSITE" id="PS50109">
    <property type="entry name" value="HIS_KIN"/>
    <property type="match status" value="1"/>
</dbReference>
<dbReference type="SUPFAM" id="SSF52172">
    <property type="entry name" value="CheY-like"/>
    <property type="match status" value="1"/>
</dbReference>
<evidence type="ECO:0000259" key="12">
    <source>
        <dbReference type="PROSITE" id="PS50110"/>
    </source>
</evidence>
<keyword evidence="7" id="KW-0067">ATP-binding</keyword>
<dbReference type="InterPro" id="IPR036097">
    <property type="entry name" value="HisK_dim/P_sf"/>
</dbReference>
<comment type="caution">
    <text evidence="13">The sequence shown here is derived from an EMBL/GenBank/DDBJ whole genome shotgun (WGS) entry which is preliminary data.</text>
</comment>
<evidence type="ECO:0000259" key="11">
    <source>
        <dbReference type="PROSITE" id="PS50109"/>
    </source>
</evidence>
<reference evidence="13 14" key="1">
    <citation type="submission" date="2023-07" db="EMBL/GenBank/DDBJ databases">
        <title>Genomic Encyclopedia of Type Strains, Phase IV (KMG-IV): sequencing the most valuable type-strain genomes for metagenomic binning, comparative biology and taxonomic classification.</title>
        <authorList>
            <person name="Goeker M."/>
        </authorList>
    </citation>
    <scope>NUCLEOTIDE SEQUENCE [LARGE SCALE GENOMIC DNA]</scope>
    <source>
        <strain evidence="13 14">DSM 22170</strain>
    </source>
</reference>
<evidence type="ECO:0000256" key="2">
    <source>
        <dbReference type="ARBA" id="ARBA00012438"/>
    </source>
</evidence>
<dbReference type="InterPro" id="IPR036890">
    <property type="entry name" value="HATPase_C_sf"/>
</dbReference>
<keyword evidence="6" id="KW-0418">Kinase</keyword>
<dbReference type="InterPro" id="IPR001789">
    <property type="entry name" value="Sig_transdc_resp-reg_receiver"/>
</dbReference>
<evidence type="ECO:0000256" key="8">
    <source>
        <dbReference type="ARBA" id="ARBA00023012"/>
    </source>
</evidence>
<dbReference type="RefSeq" id="WP_188773835.1">
    <property type="nucleotide sequence ID" value="NZ_BMMB01000001.1"/>
</dbReference>
<dbReference type="EMBL" id="JAVDQH010000008">
    <property type="protein sequence ID" value="MDR6244430.1"/>
    <property type="molecule type" value="Genomic_DNA"/>
</dbReference>
<dbReference type="Proteomes" id="UP001185028">
    <property type="component" value="Unassembled WGS sequence"/>
</dbReference>
<dbReference type="CDD" id="cd00082">
    <property type="entry name" value="HisKA"/>
    <property type="match status" value="1"/>
</dbReference>
<gene>
    <name evidence="13" type="ORF">JOC58_002323</name>
</gene>
<evidence type="ECO:0000313" key="14">
    <source>
        <dbReference type="Proteomes" id="UP001185028"/>
    </source>
</evidence>
<dbReference type="PANTHER" id="PTHR45339">
    <property type="entry name" value="HYBRID SIGNAL TRANSDUCTION HISTIDINE KINASE J"/>
    <property type="match status" value="1"/>
</dbReference>
<evidence type="ECO:0000313" key="13">
    <source>
        <dbReference type="EMBL" id="MDR6244430.1"/>
    </source>
</evidence>
<evidence type="ECO:0000256" key="6">
    <source>
        <dbReference type="ARBA" id="ARBA00022777"/>
    </source>
</evidence>
<evidence type="ECO:0000256" key="10">
    <source>
        <dbReference type="SAM" id="Coils"/>
    </source>
</evidence>
<name>A0ABU1IZK6_9BACL</name>
<dbReference type="InterPro" id="IPR011006">
    <property type="entry name" value="CheY-like_superfamily"/>
</dbReference>
<feature type="modified residue" description="4-aspartylphosphate" evidence="9">
    <location>
        <position position="498"/>
    </location>
</feature>
<feature type="coiled-coil region" evidence="10">
    <location>
        <begin position="143"/>
        <end position="191"/>
    </location>
</feature>
<keyword evidence="3 9" id="KW-0597">Phosphoprotein</keyword>
<dbReference type="PRINTS" id="PR00344">
    <property type="entry name" value="BCTRLSENSOR"/>
</dbReference>
<dbReference type="Pfam" id="PF00512">
    <property type="entry name" value="HisKA"/>
    <property type="match status" value="1"/>
</dbReference>
<keyword evidence="10" id="KW-0175">Coiled coil</keyword>
<dbReference type="Pfam" id="PF01590">
    <property type="entry name" value="GAF"/>
    <property type="match status" value="1"/>
</dbReference>
<comment type="catalytic activity">
    <reaction evidence="1">
        <text>ATP + protein L-histidine = ADP + protein N-phospho-L-histidine.</text>
        <dbReference type="EC" id="2.7.13.3"/>
    </reaction>
</comment>
<dbReference type="EC" id="2.7.13.3" evidence="2"/>
<evidence type="ECO:0000256" key="5">
    <source>
        <dbReference type="ARBA" id="ARBA00022741"/>
    </source>
</evidence>
<dbReference type="Gene3D" id="1.10.287.130">
    <property type="match status" value="1"/>
</dbReference>
<dbReference type="SUPFAM" id="SSF55781">
    <property type="entry name" value="GAF domain-like"/>
    <property type="match status" value="1"/>
</dbReference>
<dbReference type="InterPro" id="IPR029016">
    <property type="entry name" value="GAF-like_dom_sf"/>
</dbReference>
<dbReference type="Gene3D" id="3.40.50.2300">
    <property type="match status" value="1"/>
</dbReference>
<keyword evidence="8" id="KW-0902">Two-component regulatory system</keyword>
<feature type="domain" description="Response regulatory" evidence="12">
    <location>
        <begin position="448"/>
        <end position="563"/>
    </location>
</feature>
<dbReference type="InterPro" id="IPR003661">
    <property type="entry name" value="HisK_dim/P_dom"/>
</dbReference>
<keyword evidence="5" id="KW-0547">Nucleotide-binding</keyword>
<organism evidence="13 14">
    <name type="scientific">Paenibacillus hunanensis</name>
    <dbReference type="NCBI Taxonomy" id="539262"/>
    <lineage>
        <taxon>Bacteria</taxon>
        <taxon>Bacillati</taxon>
        <taxon>Bacillota</taxon>
        <taxon>Bacilli</taxon>
        <taxon>Bacillales</taxon>
        <taxon>Paenibacillaceae</taxon>
        <taxon>Paenibacillus</taxon>
    </lineage>
</organism>
<dbReference type="PANTHER" id="PTHR45339:SF1">
    <property type="entry name" value="HYBRID SIGNAL TRANSDUCTION HISTIDINE KINASE J"/>
    <property type="match status" value="1"/>
</dbReference>
<feature type="domain" description="Histidine kinase" evidence="11">
    <location>
        <begin position="201"/>
        <end position="431"/>
    </location>
</feature>
<sequence>MSKYSFFNDAVEAAGHVTDVLSNLLKVNTIFVASNDGANNRILKAFNREEMLVSSDLVLPLRDTYCSLVSGKAVYIPHTIEHPSTCQLPVTKGLGDHSFIGFPIVKQNGQLFGTVCALHAPGYVFSKSEIQALHSMAIFMSYVVELEKRIDQQTEIIEYEQERNEELNRDKQQVMEQVDVLQQVKEQLDLQLQHKSDTLAVLSHEIRNPLNGISSVIELLETTGLSAEQHAYIQIIKKSSHTLMDLLNNVLELSRLESGKMTVESELFDLPTLVEEATYVFAAKALERNIELIMDIEEETPLLYGDTRKIRQILINLISNAVKFTHAGDILIQATIISENNEQLEVPGIVAEPRVSLQISITDTGIGMEPKQLERLFERYYRAGLRESSYNGTGLGLVVCKQLIELMEGQIEVKSVPGEGSVFSFTLPVLRHELTTPSLRQPLLHGKQILLIDDNEKIQGWIGRLVDDWGMRLLATNDQQEALDWLQQYHSLDAVLVDYEWMKLQPESLQAALRELQETKGIAVILLASLGTMIDDSARVWSTGVVVKPMRRMYLLNSLIFALTNQADPMSPIV</sequence>
<dbReference type="InterPro" id="IPR003018">
    <property type="entry name" value="GAF"/>
</dbReference>
<dbReference type="InterPro" id="IPR004358">
    <property type="entry name" value="Sig_transdc_His_kin-like_C"/>
</dbReference>
<dbReference type="Pfam" id="PF02518">
    <property type="entry name" value="HATPase_c"/>
    <property type="match status" value="1"/>
</dbReference>
<keyword evidence="14" id="KW-1185">Reference proteome</keyword>
<accession>A0ABU1IZK6</accession>
<evidence type="ECO:0000256" key="1">
    <source>
        <dbReference type="ARBA" id="ARBA00000085"/>
    </source>
</evidence>